<protein>
    <submittedName>
        <fullName evidence="1">Uncharacterized protein</fullName>
    </submittedName>
</protein>
<dbReference type="EMBL" id="WHUW01000036">
    <property type="protein sequence ID" value="KAF8433092.1"/>
    <property type="molecule type" value="Genomic_DNA"/>
</dbReference>
<proteinExistence type="predicted"/>
<reference evidence="1" key="2">
    <citation type="journal article" date="2020" name="Nat. Commun.">
        <title>Large-scale genome sequencing of mycorrhizal fungi provides insights into the early evolution of symbiotic traits.</title>
        <authorList>
            <person name="Miyauchi S."/>
            <person name="Kiss E."/>
            <person name="Kuo A."/>
            <person name="Drula E."/>
            <person name="Kohler A."/>
            <person name="Sanchez-Garcia M."/>
            <person name="Morin E."/>
            <person name="Andreopoulos B."/>
            <person name="Barry K.W."/>
            <person name="Bonito G."/>
            <person name="Buee M."/>
            <person name="Carver A."/>
            <person name="Chen C."/>
            <person name="Cichocki N."/>
            <person name="Clum A."/>
            <person name="Culley D."/>
            <person name="Crous P.W."/>
            <person name="Fauchery L."/>
            <person name="Girlanda M."/>
            <person name="Hayes R.D."/>
            <person name="Keri Z."/>
            <person name="LaButti K."/>
            <person name="Lipzen A."/>
            <person name="Lombard V."/>
            <person name="Magnuson J."/>
            <person name="Maillard F."/>
            <person name="Murat C."/>
            <person name="Nolan M."/>
            <person name="Ohm R.A."/>
            <person name="Pangilinan J."/>
            <person name="Pereira M.F."/>
            <person name="Perotto S."/>
            <person name="Peter M."/>
            <person name="Pfister S."/>
            <person name="Riley R."/>
            <person name="Sitrit Y."/>
            <person name="Stielow J.B."/>
            <person name="Szollosi G."/>
            <person name="Zifcakova L."/>
            <person name="Stursova M."/>
            <person name="Spatafora J.W."/>
            <person name="Tedersoo L."/>
            <person name="Vaario L.M."/>
            <person name="Yamada A."/>
            <person name="Yan M."/>
            <person name="Wang P."/>
            <person name="Xu J."/>
            <person name="Bruns T."/>
            <person name="Baldrian P."/>
            <person name="Vilgalys R."/>
            <person name="Dunand C."/>
            <person name="Henrissat B."/>
            <person name="Grigoriev I.V."/>
            <person name="Hibbett D."/>
            <person name="Nagy L.G."/>
            <person name="Martin F.M."/>
        </authorList>
    </citation>
    <scope>NUCLEOTIDE SEQUENCE</scope>
    <source>
        <strain evidence="1">BED1</strain>
    </source>
</reference>
<dbReference type="AlphaFoldDB" id="A0AAD4G9V0"/>
<accession>A0AAD4G9V0</accession>
<evidence type="ECO:0000313" key="1">
    <source>
        <dbReference type="EMBL" id="KAF8433092.1"/>
    </source>
</evidence>
<comment type="caution">
    <text evidence="1">The sequence shown here is derived from an EMBL/GenBank/DDBJ whole genome shotgun (WGS) entry which is preliminary data.</text>
</comment>
<organism evidence="1 2">
    <name type="scientific">Boletus edulis BED1</name>
    <dbReference type="NCBI Taxonomy" id="1328754"/>
    <lineage>
        <taxon>Eukaryota</taxon>
        <taxon>Fungi</taxon>
        <taxon>Dikarya</taxon>
        <taxon>Basidiomycota</taxon>
        <taxon>Agaricomycotina</taxon>
        <taxon>Agaricomycetes</taxon>
        <taxon>Agaricomycetidae</taxon>
        <taxon>Boletales</taxon>
        <taxon>Boletineae</taxon>
        <taxon>Boletaceae</taxon>
        <taxon>Boletoideae</taxon>
        <taxon>Boletus</taxon>
    </lineage>
</organism>
<reference evidence="1" key="1">
    <citation type="submission" date="2019-10" db="EMBL/GenBank/DDBJ databases">
        <authorList>
            <consortium name="DOE Joint Genome Institute"/>
            <person name="Kuo A."/>
            <person name="Miyauchi S."/>
            <person name="Kiss E."/>
            <person name="Drula E."/>
            <person name="Kohler A."/>
            <person name="Sanchez-Garcia M."/>
            <person name="Andreopoulos B."/>
            <person name="Barry K.W."/>
            <person name="Bonito G."/>
            <person name="Buee M."/>
            <person name="Carver A."/>
            <person name="Chen C."/>
            <person name="Cichocki N."/>
            <person name="Clum A."/>
            <person name="Culley D."/>
            <person name="Crous P.W."/>
            <person name="Fauchery L."/>
            <person name="Girlanda M."/>
            <person name="Hayes R."/>
            <person name="Keri Z."/>
            <person name="LaButti K."/>
            <person name="Lipzen A."/>
            <person name="Lombard V."/>
            <person name="Magnuson J."/>
            <person name="Maillard F."/>
            <person name="Morin E."/>
            <person name="Murat C."/>
            <person name="Nolan M."/>
            <person name="Ohm R."/>
            <person name="Pangilinan J."/>
            <person name="Pereira M."/>
            <person name="Perotto S."/>
            <person name="Peter M."/>
            <person name="Riley R."/>
            <person name="Sitrit Y."/>
            <person name="Stielow B."/>
            <person name="Szollosi G."/>
            <person name="Zifcakova L."/>
            <person name="Stursova M."/>
            <person name="Spatafora J.W."/>
            <person name="Tedersoo L."/>
            <person name="Vaario L.-M."/>
            <person name="Yamada A."/>
            <person name="Yan M."/>
            <person name="Wang P."/>
            <person name="Xu J."/>
            <person name="Bruns T."/>
            <person name="Baldrian P."/>
            <person name="Vilgalys R."/>
            <person name="Henrissat B."/>
            <person name="Grigoriev I.V."/>
            <person name="Hibbett D."/>
            <person name="Nagy L.G."/>
            <person name="Martin F.M."/>
        </authorList>
    </citation>
    <scope>NUCLEOTIDE SEQUENCE</scope>
    <source>
        <strain evidence="1">BED1</strain>
    </source>
</reference>
<evidence type="ECO:0000313" key="2">
    <source>
        <dbReference type="Proteomes" id="UP001194468"/>
    </source>
</evidence>
<gene>
    <name evidence="1" type="ORF">L210DRAFT_3649967</name>
</gene>
<keyword evidence="2" id="KW-1185">Reference proteome</keyword>
<sequence>MSLPVLWDASIAGVVGVYEFMTGPFGRELVKSWEHCWVKQWNLSVECLTSTAVQKALKEYLCTHLALHDEIKDQMKVVHGLDEDLSEDHIVADSDDDVAVPLSIVIQDTFGLDAANIPAEVDTTAHCVDSDSTEKGLDDSLMAAGKYEEIWAFVNIDECM</sequence>
<name>A0AAD4G9V0_BOLED</name>
<dbReference type="Proteomes" id="UP001194468">
    <property type="component" value="Unassembled WGS sequence"/>
</dbReference>